<dbReference type="Proteomes" id="UP000596827">
    <property type="component" value="Unassembled WGS sequence"/>
</dbReference>
<evidence type="ECO:0000256" key="4">
    <source>
        <dbReference type="ARBA" id="ARBA00022643"/>
    </source>
</evidence>
<name>A0A923M3U4_9BURK</name>
<dbReference type="SUPFAM" id="SSF55469">
    <property type="entry name" value="FMN-dependent nitroreductase-like"/>
    <property type="match status" value="1"/>
</dbReference>
<dbReference type="InterPro" id="IPR000415">
    <property type="entry name" value="Nitroreductase-like"/>
</dbReference>
<sequence length="227" mass="25702">MHVDEAIRTRKSVRRFLPEPVAASVVRHILEVSARAPSGNNVQPWKVYAVAGDAKARVCESIMEAATSNPDRHQPEYAYYPTQWVEPYLDRRRRCGFGLYATLGIARDDAEARQRQMLRNYVFFDAPVGLFVTLDRRLNTGSYMDLGMFVQNIMVAARAQGLHTCAQAAFAWFHDVVRRHLPLSEHEILACGIALGHEDVNAPENAFITERARPEEFAHFVGFESRG</sequence>
<evidence type="ECO:0000256" key="5">
    <source>
        <dbReference type="ARBA" id="ARBA00023002"/>
    </source>
</evidence>
<dbReference type="Gene3D" id="3.40.109.10">
    <property type="entry name" value="NADH Oxidase"/>
    <property type="match status" value="1"/>
</dbReference>
<protein>
    <submittedName>
        <fullName evidence="7">Nitroreductase</fullName>
    </submittedName>
</protein>
<comment type="caution">
    <text evidence="7">The sequence shown here is derived from an EMBL/GenBank/DDBJ whole genome shotgun (WGS) entry which is preliminary data.</text>
</comment>
<evidence type="ECO:0000313" key="8">
    <source>
        <dbReference type="Proteomes" id="UP000596827"/>
    </source>
</evidence>
<proteinExistence type="inferred from homology"/>
<organism evidence="7 8">
    <name type="scientific">Ramlibacter albus</name>
    <dbReference type="NCBI Taxonomy" id="2079448"/>
    <lineage>
        <taxon>Bacteria</taxon>
        <taxon>Pseudomonadati</taxon>
        <taxon>Pseudomonadota</taxon>
        <taxon>Betaproteobacteria</taxon>
        <taxon>Burkholderiales</taxon>
        <taxon>Comamonadaceae</taxon>
        <taxon>Ramlibacter</taxon>
    </lineage>
</organism>
<comment type="cofactor">
    <cofactor evidence="1">
        <name>FMN</name>
        <dbReference type="ChEBI" id="CHEBI:58210"/>
    </cofactor>
</comment>
<keyword evidence="5" id="KW-0560">Oxidoreductase</keyword>
<keyword evidence="4" id="KW-0288">FMN</keyword>
<evidence type="ECO:0000259" key="6">
    <source>
        <dbReference type="Pfam" id="PF00881"/>
    </source>
</evidence>
<dbReference type="AlphaFoldDB" id="A0A923M3U4"/>
<evidence type="ECO:0000256" key="2">
    <source>
        <dbReference type="ARBA" id="ARBA00007118"/>
    </source>
</evidence>
<dbReference type="Pfam" id="PF00881">
    <property type="entry name" value="Nitroreductase"/>
    <property type="match status" value="1"/>
</dbReference>
<comment type="similarity">
    <text evidence="2">Belongs to the nitroreductase family.</text>
</comment>
<keyword evidence="8" id="KW-1185">Reference proteome</keyword>
<dbReference type="InterPro" id="IPR029479">
    <property type="entry name" value="Nitroreductase"/>
</dbReference>
<dbReference type="RefSeq" id="WP_187079350.1">
    <property type="nucleotide sequence ID" value="NZ_JACORU010000001.1"/>
</dbReference>
<gene>
    <name evidence="7" type="ORF">H8R02_00255</name>
</gene>
<dbReference type="PANTHER" id="PTHR43673">
    <property type="entry name" value="NAD(P)H NITROREDUCTASE YDGI-RELATED"/>
    <property type="match status" value="1"/>
</dbReference>
<dbReference type="PANTHER" id="PTHR43673:SF2">
    <property type="entry name" value="NITROREDUCTASE"/>
    <property type="match status" value="1"/>
</dbReference>
<dbReference type="EMBL" id="JACORU010000001">
    <property type="protein sequence ID" value="MBC5762865.1"/>
    <property type="molecule type" value="Genomic_DNA"/>
</dbReference>
<reference evidence="7" key="1">
    <citation type="submission" date="2020-08" db="EMBL/GenBank/DDBJ databases">
        <title>Ramlibacter sp. GTP1 16S ribosomal RNA gene genome sequencing and assembly.</title>
        <authorList>
            <person name="Kang M."/>
        </authorList>
    </citation>
    <scope>NUCLEOTIDE SEQUENCE</scope>
    <source>
        <strain evidence="7">GTP1</strain>
    </source>
</reference>
<feature type="domain" description="Nitroreductase" evidence="6">
    <location>
        <begin position="7"/>
        <end position="197"/>
    </location>
</feature>
<evidence type="ECO:0000256" key="1">
    <source>
        <dbReference type="ARBA" id="ARBA00001917"/>
    </source>
</evidence>
<accession>A0A923M3U4</accession>
<evidence type="ECO:0000256" key="3">
    <source>
        <dbReference type="ARBA" id="ARBA00022630"/>
    </source>
</evidence>
<keyword evidence="3" id="KW-0285">Flavoprotein</keyword>
<dbReference type="GO" id="GO:0016491">
    <property type="term" value="F:oxidoreductase activity"/>
    <property type="evidence" value="ECO:0007669"/>
    <property type="project" value="UniProtKB-KW"/>
</dbReference>
<dbReference type="CDD" id="cd02136">
    <property type="entry name" value="PnbA_NfnB-like"/>
    <property type="match status" value="1"/>
</dbReference>
<evidence type="ECO:0000313" key="7">
    <source>
        <dbReference type="EMBL" id="MBC5762865.1"/>
    </source>
</evidence>